<dbReference type="AlphaFoldDB" id="A0AAW0BQH9"/>
<keyword evidence="3" id="KW-0862">Zinc</keyword>
<accession>A0AAW0BQH9</accession>
<keyword evidence="2 4" id="KW-0863">Zinc-finger</keyword>
<feature type="domain" description="MYND-type" evidence="5">
    <location>
        <begin position="209"/>
        <end position="248"/>
    </location>
</feature>
<reference evidence="6 7" key="1">
    <citation type="journal article" date="2024" name="J Genomics">
        <title>Draft genome sequencing and assembly of Favolaschia claudopus CIRM-BRFM 2984 isolated from oak limbs.</title>
        <authorList>
            <person name="Navarro D."/>
            <person name="Drula E."/>
            <person name="Chaduli D."/>
            <person name="Cazenave R."/>
            <person name="Ahrendt S."/>
            <person name="Wang J."/>
            <person name="Lipzen A."/>
            <person name="Daum C."/>
            <person name="Barry K."/>
            <person name="Grigoriev I.V."/>
            <person name="Favel A."/>
            <person name="Rosso M.N."/>
            <person name="Martin F."/>
        </authorList>
    </citation>
    <scope>NUCLEOTIDE SEQUENCE [LARGE SCALE GENOMIC DNA]</scope>
    <source>
        <strain evidence="6 7">CIRM-BRFM 2984</strain>
    </source>
</reference>
<dbReference type="PROSITE" id="PS01360">
    <property type="entry name" value="ZF_MYND_1"/>
    <property type="match status" value="1"/>
</dbReference>
<comment type="caution">
    <text evidence="6">The sequence shown here is derived from an EMBL/GenBank/DDBJ whole genome shotgun (WGS) entry which is preliminary data.</text>
</comment>
<evidence type="ECO:0000259" key="5">
    <source>
        <dbReference type="PROSITE" id="PS50865"/>
    </source>
</evidence>
<organism evidence="6 7">
    <name type="scientific">Favolaschia claudopus</name>
    <dbReference type="NCBI Taxonomy" id="2862362"/>
    <lineage>
        <taxon>Eukaryota</taxon>
        <taxon>Fungi</taxon>
        <taxon>Dikarya</taxon>
        <taxon>Basidiomycota</taxon>
        <taxon>Agaricomycotina</taxon>
        <taxon>Agaricomycetes</taxon>
        <taxon>Agaricomycetidae</taxon>
        <taxon>Agaricales</taxon>
        <taxon>Marasmiineae</taxon>
        <taxon>Mycenaceae</taxon>
        <taxon>Favolaschia</taxon>
    </lineage>
</organism>
<evidence type="ECO:0000256" key="4">
    <source>
        <dbReference type="PROSITE-ProRule" id="PRU00134"/>
    </source>
</evidence>
<sequence>MDAIDYEPPASVINRLVHGMGSDDFEEEVDFEDSDSDLAGELGEWGGYFYYDSDDEYEDFSDEESQRFKPHDLRNPKTFPSYVQCAPFELYDGRDWKNEPLPPPRHWCYLGEIVEHDNSLIRNVLTVKGKDGKETHLSSNFDMEAQFSVKVGSTIAVLYAEKKYFSLGLYGLRLDHAKFVKIFPCNLETLLRINDDIDRNELNSSSKKCNGCDKAGETFQRCSRCASCYYCGKDCQTADWKRAHKRECKIFQAVAELKSSRNWGRKKPRQWVAFGEHEEEIFEDSEEEDFNEDDDDDDEIEYDHIIQPDWKDVKPAIARELQGSFTISSGELIWGQLASVLCGLETTIKHDFPSTEDQALPGGTIFRQDYTHRVPAKIGIWKIIKVNGYGDPKMPMDSWLAYHSSCDPLDLLLLARSVHWSTRSSIPRVRWVNRYDWGYHCADPDRAARIFAHIDPEAGWAEAYQRREEEDDYDYDRRRKKNPEQERWERLDKHSSRNTFLIDAAHGAEVLKLVARPSALDAHIKDKKSSSLLLQSDADEDAEAFGCNLAFISNSDWEFARLIFSEEDSAKFPGNKELIGFWYDGDNRYNDAEMDMGITLGTPIFEII</sequence>
<evidence type="ECO:0000256" key="1">
    <source>
        <dbReference type="ARBA" id="ARBA00022723"/>
    </source>
</evidence>
<dbReference type="PROSITE" id="PS50865">
    <property type="entry name" value="ZF_MYND_2"/>
    <property type="match status" value="1"/>
</dbReference>
<dbReference type="GO" id="GO:0008270">
    <property type="term" value="F:zinc ion binding"/>
    <property type="evidence" value="ECO:0007669"/>
    <property type="project" value="UniProtKB-KW"/>
</dbReference>
<name>A0AAW0BQH9_9AGAR</name>
<proteinExistence type="predicted"/>
<evidence type="ECO:0000256" key="3">
    <source>
        <dbReference type="ARBA" id="ARBA00022833"/>
    </source>
</evidence>
<keyword evidence="1" id="KW-0479">Metal-binding</keyword>
<evidence type="ECO:0000256" key="2">
    <source>
        <dbReference type="ARBA" id="ARBA00022771"/>
    </source>
</evidence>
<gene>
    <name evidence="6" type="ORF">R3P38DRAFT_2525946</name>
</gene>
<dbReference type="SUPFAM" id="SSF144232">
    <property type="entry name" value="HIT/MYND zinc finger-like"/>
    <property type="match status" value="1"/>
</dbReference>
<dbReference type="Proteomes" id="UP001362999">
    <property type="component" value="Unassembled WGS sequence"/>
</dbReference>
<dbReference type="Gene3D" id="6.10.140.2220">
    <property type="match status" value="1"/>
</dbReference>
<evidence type="ECO:0000313" key="6">
    <source>
        <dbReference type="EMBL" id="KAK7028466.1"/>
    </source>
</evidence>
<evidence type="ECO:0000313" key="7">
    <source>
        <dbReference type="Proteomes" id="UP001362999"/>
    </source>
</evidence>
<dbReference type="InterPro" id="IPR002893">
    <property type="entry name" value="Znf_MYND"/>
</dbReference>
<dbReference type="EMBL" id="JAWWNJ010000028">
    <property type="protein sequence ID" value="KAK7028466.1"/>
    <property type="molecule type" value="Genomic_DNA"/>
</dbReference>
<keyword evidence="7" id="KW-1185">Reference proteome</keyword>
<protein>
    <submittedName>
        <fullName evidence="6">SET domain protein, sequence</fullName>
    </submittedName>
</protein>
<dbReference type="Pfam" id="PF01753">
    <property type="entry name" value="zf-MYND"/>
    <property type="match status" value="1"/>
</dbReference>